<protein>
    <recommendedName>
        <fullName evidence="5">Pentatricopeptide repeat-containing protein</fullName>
    </recommendedName>
</protein>
<dbReference type="Proteomes" id="UP001291623">
    <property type="component" value="Unassembled WGS sequence"/>
</dbReference>
<keyword evidence="4" id="KW-1185">Reference proteome</keyword>
<dbReference type="PROSITE" id="PS51375">
    <property type="entry name" value="PPR"/>
    <property type="match status" value="2"/>
</dbReference>
<dbReference type="GO" id="GO:0099402">
    <property type="term" value="P:plant organ development"/>
    <property type="evidence" value="ECO:0007669"/>
    <property type="project" value="UniProtKB-ARBA"/>
</dbReference>
<reference evidence="3" key="1">
    <citation type="submission" date="2023-12" db="EMBL/GenBank/DDBJ databases">
        <title>Genome assembly of Anisodus tanguticus.</title>
        <authorList>
            <person name="Wang Y.-J."/>
        </authorList>
    </citation>
    <scope>NUCLEOTIDE SEQUENCE</scope>
    <source>
        <strain evidence="3">KB-2021</strain>
        <tissue evidence="3">Leaf</tissue>
    </source>
</reference>
<dbReference type="InterPro" id="IPR046960">
    <property type="entry name" value="PPR_At4g14850-like_plant"/>
</dbReference>
<dbReference type="Pfam" id="PF13041">
    <property type="entry name" value="PPR_2"/>
    <property type="match status" value="2"/>
</dbReference>
<feature type="repeat" description="PPR" evidence="2">
    <location>
        <begin position="15"/>
        <end position="49"/>
    </location>
</feature>
<sequence>MDEARLVFEKMIDRDVVTWTTMIHGFISDGDIKNALWFSQRMHLEGVKSNAVTLASLLSACASLPHLRLGKCLHGWAIRLGYQVFAKTSKKRTVPWNAILSGCLHNELAREAIELFKFMLSEAVKDATLKSVFPAFAIEANFRQALSIHSYLVRSGFVTRTEVATGLVDIYSKCGNLDNGHKIFNGIPKKERDIILWSTLIAGYGIHGHGETSLSLFNEMVQSGVKPNEVTFTSVLHAGLADDGLCLFNFMLRNHSDSLRTDHYTCMVDLLGRAGRLEEAYELIKTMTFEPSHAIWGALLGACVIHENANWENWLQGGYLSWSQRTQEILYC</sequence>
<dbReference type="Gene3D" id="1.25.40.10">
    <property type="entry name" value="Tetratricopeptide repeat domain"/>
    <property type="match status" value="3"/>
</dbReference>
<organism evidence="3 4">
    <name type="scientific">Anisodus tanguticus</name>
    <dbReference type="NCBI Taxonomy" id="243964"/>
    <lineage>
        <taxon>Eukaryota</taxon>
        <taxon>Viridiplantae</taxon>
        <taxon>Streptophyta</taxon>
        <taxon>Embryophyta</taxon>
        <taxon>Tracheophyta</taxon>
        <taxon>Spermatophyta</taxon>
        <taxon>Magnoliopsida</taxon>
        <taxon>eudicotyledons</taxon>
        <taxon>Gunneridae</taxon>
        <taxon>Pentapetalae</taxon>
        <taxon>asterids</taxon>
        <taxon>lamiids</taxon>
        <taxon>Solanales</taxon>
        <taxon>Solanaceae</taxon>
        <taxon>Solanoideae</taxon>
        <taxon>Hyoscyameae</taxon>
        <taxon>Anisodus</taxon>
    </lineage>
</organism>
<evidence type="ECO:0008006" key="5">
    <source>
        <dbReference type="Google" id="ProtNLM"/>
    </source>
</evidence>
<feature type="repeat" description="PPR" evidence="2">
    <location>
        <begin position="193"/>
        <end position="227"/>
    </location>
</feature>
<dbReference type="PANTHER" id="PTHR47926">
    <property type="entry name" value="PENTATRICOPEPTIDE REPEAT-CONTAINING PROTEIN"/>
    <property type="match status" value="1"/>
</dbReference>
<evidence type="ECO:0000256" key="1">
    <source>
        <dbReference type="ARBA" id="ARBA00022737"/>
    </source>
</evidence>
<name>A0AAE1R944_9SOLA</name>
<dbReference type="InterPro" id="IPR002885">
    <property type="entry name" value="PPR_rpt"/>
</dbReference>
<dbReference type="GO" id="GO:0003723">
    <property type="term" value="F:RNA binding"/>
    <property type="evidence" value="ECO:0007669"/>
    <property type="project" value="InterPro"/>
</dbReference>
<dbReference type="NCBIfam" id="TIGR00756">
    <property type="entry name" value="PPR"/>
    <property type="match status" value="2"/>
</dbReference>
<dbReference type="EMBL" id="JAVYJV010000018">
    <property type="protein sequence ID" value="KAK4346437.1"/>
    <property type="molecule type" value="Genomic_DNA"/>
</dbReference>
<dbReference type="GO" id="GO:0009451">
    <property type="term" value="P:RNA modification"/>
    <property type="evidence" value="ECO:0007669"/>
    <property type="project" value="InterPro"/>
</dbReference>
<evidence type="ECO:0000313" key="4">
    <source>
        <dbReference type="Proteomes" id="UP001291623"/>
    </source>
</evidence>
<gene>
    <name evidence="3" type="ORF">RND71_032776</name>
</gene>
<comment type="caution">
    <text evidence="3">The sequence shown here is derived from an EMBL/GenBank/DDBJ whole genome shotgun (WGS) entry which is preliminary data.</text>
</comment>
<dbReference type="Pfam" id="PF01535">
    <property type="entry name" value="PPR"/>
    <property type="match status" value="2"/>
</dbReference>
<dbReference type="FunFam" id="1.25.40.10:FF:000158">
    <property type="entry name" value="pentatricopeptide repeat-containing protein At2g33680"/>
    <property type="match status" value="1"/>
</dbReference>
<evidence type="ECO:0000313" key="3">
    <source>
        <dbReference type="EMBL" id="KAK4346437.1"/>
    </source>
</evidence>
<accession>A0AAE1R944</accession>
<dbReference type="AlphaFoldDB" id="A0AAE1R944"/>
<proteinExistence type="predicted"/>
<evidence type="ECO:0000256" key="2">
    <source>
        <dbReference type="PROSITE-ProRule" id="PRU00708"/>
    </source>
</evidence>
<dbReference type="InterPro" id="IPR011990">
    <property type="entry name" value="TPR-like_helical_dom_sf"/>
</dbReference>
<dbReference type="PANTHER" id="PTHR47926:SF493">
    <property type="entry name" value="PENTATRICOPEPTIDE REPEAT-CONTAINING PROTEIN"/>
    <property type="match status" value="1"/>
</dbReference>
<keyword evidence="1" id="KW-0677">Repeat</keyword>